<sequence>MRATSSLRFLMSTRRAASNGERVTNPHRLEEVRNLLQSSLLGPFYGSKFQQTLDGTDISSKASSVPVEDPATGEILCHVFSTTPAQIDEAVNGADIAFRSGIWSKASPAHRATVLTNISRALAANMEEFIQIESLQTGRCIREMRAQLTRVPEWLDYHAALARTHQGLVLPTQGKLLNYVKRYPLGVVAQITPFNHPLLIAMKKIAPALAAGNSVVVKPSELAPITVLKFAELALEHGLPPGVLNVLPGTGPEVASTLVNHVAVKKVDITAGTSAGQVVGQSAGKHIKLFTAELGGKAPILVFSDADMASAVSGTCFSAFVASGQTCVSGTRVLVHARIAAQFLERLVQRLESITKRIGSRTHIPHTAVYPADARPSTAQNPASMMGPVISARSLARLESVIGALTPEEVYWGGKRLTGPSPLDGTDLSKGHFFSPTILTISNTDSRAWRQELFGPVITAVQFDTEEEAIHLANASEYALGGGIFTSSLDTAHRVAEAVDAGIVWVNTWHRNDPSSPWGGWKPSSGVGRENGVEAFESCEWTVPTIPLIPTSQAVCRILHVTGGIRGWVLTRAPDTQSKSVIVNIAPLPERQADDWFAESAGGSGPRYG</sequence>
<dbReference type="FunFam" id="3.40.605.10:FF:000007">
    <property type="entry name" value="NAD/NADP-dependent betaine aldehyde dehydrogenase"/>
    <property type="match status" value="1"/>
</dbReference>
<keyword evidence="2 4" id="KW-0560">Oxidoreductase</keyword>
<protein>
    <submittedName>
        <fullName evidence="6">Aldedh-domain-containing protein</fullName>
    </submittedName>
</protein>
<dbReference type="Pfam" id="PF00171">
    <property type="entry name" value="Aldedh"/>
    <property type="match status" value="1"/>
</dbReference>
<dbReference type="GO" id="GO:0016620">
    <property type="term" value="F:oxidoreductase activity, acting on the aldehyde or oxo group of donors, NAD or NADP as acceptor"/>
    <property type="evidence" value="ECO:0007669"/>
    <property type="project" value="InterPro"/>
</dbReference>
<dbReference type="PANTHER" id="PTHR11699">
    <property type="entry name" value="ALDEHYDE DEHYDROGENASE-RELATED"/>
    <property type="match status" value="1"/>
</dbReference>
<keyword evidence="7" id="KW-1185">Reference proteome</keyword>
<evidence type="ECO:0000256" key="2">
    <source>
        <dbReference type="ARBA" id="ARBA00023002"/>
    </source>
</evidence>
<name>A0A165JVT2_9BASI</name>
<evidence type="ECO:0000256" key="1">
    <source>
        <dbReference type="ARBA" id="ARBA00009986"/>
    </source>
</evidence>
<dbReference type="InterPro" id="IPR015590">
    <property type="entry name" value="Aldehyde_DH_dom"/>
</dbReference>
<dbReference type="InParanoid" id="A0A165JVT2"/>
<dbReference type="PROSITE" id="PS00687">
    <property type="entry name" value="ALDEHYDE_DEHYDR_GLU"/>
    <property type="match status" value="1"/>
</dbReference>
<dbReference type="Proteomes" id="UP000076842">
    <property type="component" value="Unassembled WGS sequence"/>
</dbReference>
<dbReference type="OrthoDB" id="310895at2759"/>
<dbReference type="AlphaFoldDB" id="A0A165JVT2"/>
<dbReference type="EMBL" id="KV423917">
    <property type="protein sequence ID" value="KZT62339.1"/>
    <property type="molecule type" value="Genomic_DNA"/>
</dbReference>
<evidence type="ECO:0000256" key="4">
    <source>
        <dbReference type="RuleBase" id="RU003345"/>
    </source>
</evidence>
<evidence type="ECO:0000259" key="5">
    <source>
        <dbReference type="Pfam" id="PF00171"/>
    </source>
</evidence>
<dbReference type="InterPro" id="IPR016161">
    <property type="entry name" value="Ald_DH/histidinol_DH"/>
</dbReference>
<feature type="active site" evidence="3">
    <location>
        <position position="293"/>
    </location>
</feature>
<organism evidence="6 7">
    <name type="scientific">Calocera cornea HHB12733</name>
    <dbReference type="NCBI Taxonomy" id="1353952"/>
    <lineage>
        <taxon>Eukaryota</taxon>
        <taxon>Fungi</taxon>
        <taxon>Dikarya</taxon>
        <taxon>Basidiomycota</taxon>
        <taxon>Agaricomycotina</taxon>
        <taxon>Dacrymycetes</taxon>
        <taxon>Dacrymycetales</taxon>
        <taxon>Dacrymycetaceae</taxon>
        <taxon>Calocera</taxon>
    </lineage>
</organism>
<dbReference type="InterPro" id="IPR029510">
    <property type="entry name" value="Ald_DH_CS_GLU"/>
</dbReference>
<feature type="domain" description="Aldehyde dehydrogenase" evidence="5">
    <location>
        <begin position="61"/>
        <end position="538"/>
    </location>
</feature>
<proteinExistence type="inferred from homology"/>
<dbReference type="InterPro" id="IPR016163">
    <property type="entry name" value="Ald_DH_C"/>
</dbReference>
<evidence type="ECO:0000313" key="6">
    <source>
        <dbReference type="EMBL" id="KZT62339.1"/>
    </source>
</evidence>
<dbReference type="InterPro" id="IPR016162">
    <property type="entry name" value="Ald_DH_N"/>
</dbReference>
<dbReference type="Gene3D" id="3.40.309.10">
    <property type="entry name" value="Aldehyde Dehydrogenase, Chain A, domain 2"/>
    <property type="match status" value="1"/>
</dbReference>
<evidence type="ECO:0000313" key="7">
    <source>
        <dbReference type="Proteomes" id="UP000076842"/>
    </source>
</evidence>
<gene>
    <name evidence="6" type="ORF">CALCODRAFT_248150</name>
</gene>
<dbReference type="Gene3D" id="3.40.605.10">
    <property type="entry name" value="Aldehyde Dehydrogenase, Chain A, domain 1"/>
    <property type="match status" value="1"/>
</dbReference>
<dbReference type="STRING" id="1353952.A0A165JVT2"/>
<evidence type="ECO:0000256" key="3">
    <source>
        <dbReference type="PROSITE-ProRule" id="PRU10007"/>
    </source>
</evidence>
<comment type="similarity">
    <text evidence="1 4">Belongs to the aldehyde dehydrogenase family.</text>
</comment>
<dbReference type="SUPFAM" id="SSF53720">
    <property type="entry name" value="ALDH-like"/>
    <property type="match status" value="1"/>
</dbReference>
<accession>A0A165JVT2</accession>
<reference evidence="6 7" key="1">
    <citation type="journal article" date="2016" name="Mol. Biol. Evol.">
        <title>Comparative Genomics of Early-Diverging Mushroom-Forming Fungi Provides Insights into the Origins of Lignocellulose Decay Capabilities.</title>
        <authorList>
            <person name="Nagy L.G."/>
            <person name="Riley R."/>
            <person name="Tritt A."/>
            <person name="Adam C."/>
            <person name="Daum C."/>
            <person name="Floudas D."/>
            <person name="Sun H."/>
            <person name="Yadav J.S."/>
            <person name="Pangilinan J."/>
            <person name="Larsson K.H."/>
            <person name="Matsuura K."/>
            <person name="Barry K."/>
            <person name="Labutti K."/>
            <person name="Kuo R."/>
            <person name="Ohm R.A."/>
            <person name="Bhattacharya S.S."/>
            <person name="Shirouzu T."/>
            <person name="Yoshinaga Y."/>
            <person name="Martin F.M."/>
            <person name="Grigoriev I.V."/>
            <person name="Hibbett D.S."/>
        </authorList>
    </citation>
    <scope>NUCLEOTIDE SEQUENCE [LARGE SCALE GENOMIC DNA]</scope>
    <source>
        <strain evidence="6 7">HHB12733</strain>
    </source>
</reference>